<dbReference type="InterPro" id="IPR001789">
    <property type="entry name" value="Sig_transdc_resp-reg_receiver"/>
</dbReference>
<evidence type="ECO:0000256" key="3">
    <source>
        <dbReference type="SAM" id="MobiDB-lite"/>
    </source>
</evidence>
<dbReference type="SMART" id="SM00448">
    <property type="entry name" value="REC"/>
    <property type="match status" value="1"/>
</dbReference>
<dbReference type="InterPro" id="IPR050595">
    <property type="entry name" value="Bact_response_regulator"/>
</dbReference>
<feature type="modified residue" description="4-aspartylphosphate" evidence="2">
    <location>
        <position position="58"/>
    </location>
</feature>
<dbReference type="PANTHER" id="PTHR44591:SF3">
    <property type="entry name" value="RESPONSE REGULATORY DOMAIN-CONTAINING PROTEIN"/>
    <property type="match status" value="1"/>
</dbReference>
<evidence type="ECO:0000313" key="5">
    <source>
        <dbReference type="EMBL" id="QZD90633.1"/>
    </source>
</evidence>
<dbReference type="Proteomes" id="UP000824281">
    <property type="component" value="Chromosome"/>
</dbReference>
<dbReference type="Pfam" id="PF00072">
    <property type="entry name" value="Response_reg"/>
    <property type="match status" value="1"/>
</dbReference>
<dbReference type="RefSeq" id="WP_221426096.1">
    <property type="nucleotide sequence ID" value="NZ_CP081295.1"/>
</dbReference>
<evidence type="ECO:0000259" key="4">
    <source>
        <dbReference type="PROSITE" id="PS50110"/>
    </source>
</evidence>
<dbReference type="EMBL" id="CP081295">
    <property type="protein sequence ID" value="QZD90633.1"/>
    <property type="molecule type" value="Genomic_DNA"/>
</dbReference>
<keyword evidence="6" id="KW-1185">Reference proteome</keyword>
<feature type="domain" description="Response regulatory" evidence="4">
    <location>
        <begin position="8"/>
        <end position="124"/>
    </location>
</feature>
<evidence type="ECO:0000256" key="1">
    <source>
        <dbReference type="ARBA" id="ARBA00022553"/>
    </source>
</evidence>
<dbReference type="PANTHER" id="PTHR44591">
    <property type="entry name" value="STRESS RESPONSE REGULATOR PROTEIN 1"/>
    <property type="match status" value="1"/>
</dbReference>
<gene>
    <name evidence="5" type="ORF">K3148_04360</name>
</gene>
<evidence type="ECO:0000313" key="6">
    <source>
        <dbReference type="Proteomes" id="UP000824281"/>
    </source>
</evidence>
<accession>A0ABX8ZU02</accession>
<dbReference type="Gene3D" id="3.40.50.2300">
    <property type="match status" value="1"/>
</dbReference>
<dbReference type="SUPFAM" id="SSF52172">
    <property type="entry name" value="CheY-like"/>
    <property type="match status" value="1"/>
</dbReference>
<evidence type="ECO:0000256" key="2">
    <source>
        <dbReference type="PROSITE-ProRule" id="PRU00169"/>
    </source>
</evidence>
<dbReference type="PROSITE" id="PS50110">
    <property type="entry name" value="RESPONSE_REGULATORY"/>
    <property type="match status" value="1"/>
</dbReference>
<proteinExistence type="predicted"/>
<name>A0ABX8ZU02_9SPHN</name>
<keyword evidence="1 2" id="KW-0597">Phosphoprotein</keyword>
<organism evidence="5 6">
    <name type="scientific">Qipengyuania aurantiaca</name>
    <dbReference type="NCBI Taxonomy" id="2867233"/>
    <lineage>
        <taxon>Bacteria</taxon>
        <taxon>Pseudomonadati</taxon>
        <taxon>Pseudomonadota</taxon>
        <taxon>Alphaproteobacteria</taxon>
        <taxon>Sphingomonadales</taxon>
        <taxon>Erythrobacteraceae</taxon>
        <taxon>Qipengyuania</taxon>
    </lineage>
</organism>
<sequence length="148" mass="16470">MSQERYPTVVIVEDDPTLSFMMGEMCRSAGFPVVGSAPSADEAIRLVDRERPDFLILDFNLEGDRNGLELISEAKEHYPSLSTILVTAWDINDIASRMEGDQPDRILRKPVLPHVLVEVIEHIHELRGAGVPPVGAPPRHDSRPGRSH</sequence>
<feature type="region of interest" description="Disordered" evidence="3">
    <location>
        <begin position="128"/>
        <end position="148"/>
    </location>
</feature>
<feature type="compositionally biased region" description="Basic and acidic residues" evidence="3">
    <location>
        <begin position="138"/>
        <end position="148"/>
    </location>
</feature>
<dbReference type="InterPro" id="IPR011006">
    <property type="entry name" value="CheY-like_superfamily"/>
</dbReference>
<protein>
    <submittedName>
        <fullName evidence="5">Response regulator</fullName>
    </submittedName>
</protein>
<reference evidence="5 6" key="1">
    <citation type="submission" date="2021-08" db="EMBL/GenBank/DDBJ databases">
        <title>Comparative Genomics Analysis of the Genus Qipengyuania Reveals Extensive Genetic Diversity and Metabolic Versatility, Including the Description of Fifteen Novel Species.</title>
        <authorList>
            <person name="Liu Y."/>
        </authorList>
    </citation>
    <scope>NUCLEOTIDE SEQUENCE [LARGE SCALE GENOMIC DNA]</scope>
    <source>
        <strain evidence="5 6">1NDH13</strain>
    </source>
</reference>
<dbReference type="CDD" id="cd00156">
    <property type="entry name" value="REC"/>
    <property type="match status" value="1"/>
</dbReference>